<evidence type="ECO:0008006" key="4">
    <source>
        <dbReference type="Google" id="ProtNLM"/>
    </source>
</evidence>
<dbReference type="Gene3D" id="3.90.50.10">
    <property type="entry name" value="Photosynthetic Reaction Center, subunit H, domain 2"/>
    <property type="match status" value="1"/>
</dbReference>
<evidence type="ECO:0000313" key="3">
    <source>
        <dbReference type="Proteomes" id="UP001500897"/>
    </source>
</evidence>
<dbReference type="InterPro" id="IPR011033">
    <property type="entry name" value="PRC_barrel-like_sf"/>
</dbReference>
<sequence length="181" mass="20037">MWVRPAVGRTHTRPRREGACRRPSLRRPPRPSTAHPPVVPRQGRAAVGRWGRQGSGSRASMTREAAVARSIWDYESAEGYNAGDDLTGYRVEAADGRIGKVDKHSEEVGRAHLVVDTGPWIFGRTVVVPAGTINRIDHDDRSVWLDRTMEDVRNSPEFDPDVHGDGSDYHQALGAYYLGTA</sequence>
<evidence type="ECO:0000313" key="2">
    <source>
        <dbReference type="EMBL" id="GAA2123918.1"/>
    </source>
</evidence>
<organism evidence="2 3">
    <name type="scientific">Kitasatospora saccharophila</name>
    <dbReference type="NCBI Taxonomy" id="407973"/>
    <lineage>
        <taxon>Bacteria</taxon>
        <taxon>Bacillati</taxon>
        <taxon>Actinomycetota</taxon>
        <taxon>Actinomycetes</taxon>
        <taxon>Kitasatosporales</taxon>
        <taxon>Streptomycetaceae</taxon>
        <taxon>Kitasatospora</taxon>
    </lineage>
</organism>
<accession>A0ABN2Y987</accession>
<dbReference type="SUPFAM" id="SSF50346">
    <property type="entry name" value="PRC-barrel domain"/>
    <property type="match status" value="1"/>
</dbReference>
<evidence type="ECO:0000256" key="1">
    <source>
        <dbReference type="SAM" id="MobiDB-lite"/>
    </source>
</evidence>
<dbReference type="EMBL" id="BAAANS010000097">
    <property type="protein sequence ID" value="GAA2123918.1"/>
    <property type="molecule type" value="Genomic_DNA"/>
</dbReference>
<dbReference type="InterPro" id="IPR014747">
    <property type="entry name" value="Bac_photo_RC_H_C"/>
</dbReference>
<gene>
    <name evidence="2" type="ORF">GCM10009759_75290</name>
</gene>
<feature type="region of interest" description="Disordered" evidence="1">
    <location>
        <begin position="1"/>
        <end position="61"/>
    </location>
</feature>
<dbReference type="Proteomes" id="UP001500897">
    <property type="component" value="Unassembled WGS sequence"/>
</dbReference>
<proteinExistence type="predicted"/>
<reference evidence="2 3" key="1">
    <citation type="journal article" date="2019" name="Int. J. Syst. Evol. Microbiol.">
        <title>The Global Catalogue of Microorganisms (GCM) 10K type strain sequencing project: providing services to taxonomists for standard genome sequencing and annotation.</title>
        <authorList>
            <consortium name="The Broad Institute Genomics Platform"/>
            <consortium name="The Broad Institute Genome Sequencing Center for Infectious Disease"/>
            <person name="Wu L."/>
            <person name="Ma J."/>
        </authorList>
    </citation>
    <scope>NUCLEOTIDE SEQUENCE [LARGE SCALE GENOMIC DNA]</scope>
    <source>
        <strain evidence="2 3">JCM 14559</strain>
    </source>
</reference>
<protein>
    <recommendedName>
        <fullName evidence="4">PRC-barrel domain protein</fullName>
    </recommendedName>
</protein>
<name>A0ABN2Y987_9ACTN</name>
<keyword evidence="3" id="KW-1185">Reference proteome</keyword>
<comment type="caution">
    <text evidence="2">The sequence shown here is derived from an EMBL/GenBank/DDBJ whole genome shotgun (WGS) entry which is preliminary data.</text>
</comment>